<keyword evidence="5" id="KW-1267">Proteomics identification</keyword>
<evidence type="ECO:0007829" key="5">
    <source>
        <dbReference type="PeptideAtlas" id="B4FRU0"/>
    </source>
</evidence>
<protein>
    <submittedName>
        <fullName evidence="2 3">Uncharacterized protein</fullName>
    </submittedName>
</protein>
<dbReference type="FunCoup" id="B4FRU0">
    <property type="interactions" value="228"/>
</dbReference>
<dbReference type="PANTHER" id="PTHR35546">
    <property type="entry name" value="F-BOX PROTEIN INTERACTION DOMAIN PROTEIN-RELATED"/>
    <property type="match status" value="1"/>
</dbReference>
<keyword evidence="4" id="KW-1185">Reference proteome</keyword>
<dbReference type="ExpressionAtlas" id="B4FRU0">
    <property type="expression patterns" value="baseline and differential"/>
</dbReference>
<feature type="region of interest" description="Disordered" evidence="1">
    <location>
        <begin position="24"/>
        <end position="53"/>
    </location>
</feature>
<reference evidence="4" key="2">
    <citation type="submission" date="2015-12" db="EMBL/GenBank/DDBJ databases">
        <title>Update maize B73 reference genome by single molecule sequencing technologies.</title>
        <authorList>
            <consortium name="Maize Genome Sequencing Project"/>
            <person name="Ware D."/>
        </authorList>
    </citation>
    <scope>NUCLEOTIDE SEQUENCE [LARGE SCALE GENOMIC DNA]</scope>
    <source>
        <strain evidence="4">cv. B73</strain>
    </source>
</reference>
<dbReference type="AlphaFoldDB" id="B4FRU0"/>
<dbReference type="EMBL" id="BT039828">
    <property type="protein sequence ID" value="ACF84833.1"/>
    <property type="molecule type" value="mRNA"/>
</dbReference>
<evidence type="ECO:0000313" key="2">
    <source>
        <dbReference type="EMBL" id="ACF84833.1"/>
    </source>
</evidence>
<dbReference type="RefSeq" id="XP_008672382.1">
    <property type="nucleotide sequence ID" value="XM_008674160.4"/>
</dbReference>
<accession>B4FRU0</accession>
<proteinExistence type="evidence at protein level"/>
<sequence>MDSDQESVDDWVVLASSSDDDERVIALSSGSCSDSEPDHAAGSPNLLPASIDPDDAEGLYALSDAEDTDASLQPSPLLPNPLSGLLHHTLAGDVAYSAFDPVPPAAKQLVPDTTFAAFFPEPVAALASTRGLVCLRGACSAAYYVANPATFASERLPAPARDHRAHGDPAVVIAFDLDLDPDPCDADPERAESEGEGFYRHYHVVVAFPVGEGIYAFESFSSRAWAWATGSGVADAEAVLPGSGVGALGCAFWRTTMGLFLCYDPVSRRADLVPAPAEVMQWPYWELGEMDGTLCVTCMGARVDAVVVIRLDIVSGAINWTLAGYFEGGCLRGRKDVTLLRSQGKAEVVMWDPSSETVVAMDIEGRTTRVIRFIPGSGYYADFIPYVSSLAAVSRSGRREAHAERSTSATNNDFMATAVDAEAY</sequence>
<gene>
    <name evidence="3" type="primary">LOC100272937</name>
</gene>
<dbReference type="OrthoDB" id="1916346at2759"/>
<dbReference type="RefSeq" id="NP_001140861.1">
    <property type="nucleotide sequence ID" value="NM_001147389.1"/>
</dbReference>
<organism evidence="2">
    <name type="scientific">Zea mays</name>
    <name type="common">Maize</name>
    <dbReference type="NCBI Taxonomy" id="4577"/>
    <lineage>
        <taxon>Eukaryota</taxon>
        <taxon>Viridiplantae</taxon>
        <taxon>Streptophyta</taxon>
        <taxon>Embryophyta</taxon>
        <taxon>Tracheophyta</taxon>
        <taxon>Spermatophyta</taxon>
        <taxon>Magnoliopsida</taxon>
        <taxon>Liliopsida</taxon>
        <taxon>Poales</taxon>
        <taxon>Poaceae</taxon>
        <taxon>PACMAD clade</taxon>
        <taxon>Panicoideae</taxon>
        <taxon>Andropogonodae</taxon>
        <taxon>Andropogoneae</taxon>
        <taxon>Tripsacinae</taxon>
        <taxon>Zea</taxon>
    </lineage>
</organism>
<dbReference type="KEGG" id="zma:100272937"/>
<evidence type="ECO:0000313" key="3">
    <source>
        <dbReference type="EnsemblPlants" id="Zm00001eb134400_P001"/>
    </source>
</evidence>
<dbReference type="GeneID" id="100272937"/>
<dbReference type="InterPro" id="IPR055290">
    <property type="entry name" value="At3g26010-like"/>
</dbReference>
<dbReference type="HOGENOM" id="CLU_053605_0_0_1"/>
<dbReference type="Gramene" id="Zm00001eb134400_T001">
    <property type="protein sequence ID" value="Zm00001eb134400_P001"/>
    <property type="gene ID" value="Zm00001eb134400"/>
</dbReference>
<dbReference type="PANTHER" id="PTHR35546:SF83">
    <property type="entry name" value="EXPRESSED PROTEIN"/>
    <property type="match status" value="1"/>
</dbReference>
<evidence type="ECO:0000256" key="1">
    <source>
        <dbReference type="SAM" id="MobiDB-lite"/>
    </source>
</evidence>
<dbReference type="Proteomes" id="UP000007305">
    <property type="component" value="Chromosome 3"/>
</dbReference>
<name>B4FRU0_MAIZE</name>
<reference evidence="2" key="1">
    <citation type="journal article" date="2009" name="PLoS Genet.">
        <title>Sequencing, mapping, and analysis of 27,455 maize full-length cDNAs.</title>
        <authorList>
            <person name="Soderlund C."/>
            <person name="Descour A."/>
            <person name="Kudrna D."/>
            <person name="Bomhoff M."/>
            <person name="Boyd L."/>
            <person name="Currie J."/>
            <person name="Angelova A."/>
            <person name="Collura K."/>
            <person name="Wissotski M."/>
            <person name="Ashley E."/>
            <person name="Morrow D."/>
            <person name="Fernandes J."/>
            <person name="Walbot V."/>
            <person name="Yu Y."/>
        </authorList>
    </citation>
    <scope>NUCLEOTIDE SEQUENCE</scope>
    <source>
        <strain evidence="2">B73</strain>
    </source>
</reference>
<reference evidence="3" key="4">
    <citation type="submission" date="2021-05" db="UniProtKB">
        <authorList>
            <consortium name="EnsemblPlants"/>
        </authorList>
    </citation>
    <scope>IDENTIFICATION</scope>
    <source>
        <strain evidence="3">cv. B73</strain>
    </source>
</reference>
<dbReference type="EnsemblPlants" id="Zm00001eb134400_T004">
    <property type="protein sequence ID" value="Zm00001eb134400_P004"/>
    <property type="gene ID" value="Zm00001eb134400"/>
</dbReference>
<dbReference type="EnsemblPlants" id="Zm00001eb134400_T001">
    <property type="protein sequence ID" value="Zm00001eb134400_P001"/>
    <property type="gene ID" value="Zm00001eb134400"/>
</dbReference>
<dbReference type="Gramene" id="Zm00001eb134400_T004">
    <property type="protein sequence ID" value="Zm00001eb134400_P004"/>
    <property type="gene ID" value="Zm00001eb134400"/>
</dbReference>
<evidence type="ECO:0000313" key="4">
    <source>
        <dbReference type="Proteomes" id="UP000007305"/>
    </source>
</evidence>
<reference evidence="3" key="3">
    <citation type="submission" date="2019-07" db="EMBL/GenBank/DDBJ databases">
        <authorList>
            <person name="Seetharam A."/>
            <person name="Woodhouse M."/>
            <person name="Cannon E."/>
        </authorList>
    </citation>
    <scope>NUCLEOTIDE SEQUENCE [LARGE SCALE GENOMIC DNA]</scope>
    <source>
        <strain evidence="3">cv. B73</strain>
    </source>
</reference>